<organism evidence="5 6">
    <name type="scientific">Aneurinibacillus thermoaerophilus</name>
    <dbReference type="NCBI Taxonomy" id="143495"/>
    <lineage>
        <taxon>Bacteria</taxon>
        <taxon>Bacillati</taxon>
        <taxon>Bacillota</taxon>
        <taxon>Bacilli</taxon>
        <taxon>Bacillales</taxon>
        <taxon>Paenibacillaceae</taxon>
        <taxon>Aneurinibacillus group</taxon>
        <taxon>Aneurinibacillus</taxon>
    </lineage>
</organism>
<evidence type="ECO:0000256" key="3">
    <source>
        <dbReference type="ARBA" id="ARBA00022801"/>
    </source>
</evidence>
<evidence type="ECO:0000313" key="5">
    <source>
        <dbReference type="EMBL" id="SDH73193.1"/>
    </source>
</evidence>
<proteinExistence type="predicted"/>
<keyword evidence="1" id="KW-1188">Viral release from host cell</keyword>
<dbReference type="AlphaFoldDB" id="A0A1G8ETG6"/>
<sequence>MDEKLEQRTFTLSNIEVRAEGDNVTVTGDVVMFEQLSVPLWGFREKVRKGAFEKSLRKSVVKALWNHNSDLVLGSTKNRTLRLWEDDMALRFELDLPNTTWGRDAAESIRRGDVDGVSFGFEVVRDEWDYDDPSDVIRTLIEVNLYEISPTPFPAYPDSSVDVRSAKRAYEKFVASRDTEKQKAAEEEQRKRKFEAMRKQLALAEMEA</sequence>
<evidence type="ECO:0000259" key="4">
    <source>
        <dbReference type="Pfam" id="PF04586"/>
    </source>
</evidence>
<reference evidence="5 6" key="1">
    <citation type="submission" date="2016-10" db="EMBL/GenBank/DDBJ databases">
        <authorList>
            <person name="de Groot N.N."/>
        </authorList>
    </citation>
    <scope>NUCLEOTIDE SEQUENCE [LARGE SCALE GENOMIC DNA]</scope>
    <source>
        <strain evidence="5 6">L 420-91</strain>
    </source>
</reference>
<evidence type="ECO:0000256" key="2">
    <source>
        <dbReference type="ARBA" id="ARBA00022670"/>
    </source>
</evidence>
<dbReference type="OrthoDB" id="64791at2"/>
<dbReference type="InterPro" id="IPR054613">
    <property type="entry name" value="Peptidase_S78_dom"/>
</dbReference>
<dbReference type="Pfam" id="PF04586">
    <property type="entry name" value="Peptidase_S78"/>
    <property type="match status" value="1"/>
</dbReference>
<protein>
    <recommendedName>
        <fullName evidence="4">Prohead serine protease domain-containing protein</fullName>
    </recommendedName>
</protein>
<dbReference type="InterPro" id="IPR006433">
    <property type="entry name" value="Prohead_protease"/>
</dbReference>
<keyword evidence="3" id="KW-0378">Hydrolase</keyword>
<evidence type="ECO:0000313" key="6">
    <source>
        <dbReference type="Proteomes" id="UP000198956"/>
    </source>
</evidence>
<dbReference type="GO" id="GO:0008233">
    <property type="term" value="F:peptidase activity"/>
    <property type="evidence" value="ECO:0007669"/>
    <property type="project" value="UniProtKB-KW"/>
</dbReference>
<dbReference type="NCBIfam" id="TIGR01543">
    <property type="entry name" value="proheadase_HK97"/>
    <property type="match status" value="1"/>
</dbReference>
<name>A0A1G8ETG6_ANETH</name>
<dbReference type="RefSeq" id="WP_091261363.1">
    <property type="nucleotide sequence ID" value="NZ_FNDE01000048.1"/>
</dbReference>
<accession>A0A1G8ETG6</accession>
<dbReference type="GO" id="GO:0006508">
    <property type="term" value="P:proteolysis"/>
    <property type="evidence" value="ECO:0007669"/>
    <property type="project" value="UniProtKB-KW"/>
</dbReference>
<evidence type="ECO:0000256" key="1">
    <source>
        <dbReference type="ARBA" id="ARBA00022612"/>
    </source>
</evidence>
<gene>
    <name evidence="5" type="ORF">SAMN04489735_104821</name>
</gene>
<dbReference type="EMBL" id="FNDE01000048">
    <property type="protein sequence ID" value="SDH73193.1"/>
    <property type="molecule type" value="Genomic_DNA"/>
</dbReference>
<dbReference type="Proteomes" id="UP000198956">
    <property type="component" value="Unassembled WGS sequence"/>
</dbReference>
<keyword evidence="2" id="KW-0645">Protease</keyword>
<feature type="domain" description="Prohead serine protease" evidence="4">
    <location>
        <begin position="14"/>
        <end position="167"/>
    </location>
</feature>